<dbReference type="Proteomes" id="UP000215002">
    <property type="component" value="Chromosome"/>
</dbReference>
<organism evidence="1 2">
    <name type="scientific">Mucilaginibacter xinganensis</name>
    <dbReference type="NCBI Taxonomy" id="1234841"/>
    <lineage>
        <taxon>Bacteria</taxon>
        <taxon>Pseudomonadati</taxon>
        <taxon>Bacteroidota</taxon>
        <taxon>Sphingobacteriia</taxon>
        <taxon>Sphingobacteriales</taxon>
        <taxon>Sphingobacteriaceae</taxon>
        <taxon>Mucilaginibacter</taxon>
    </lineage>
</organism>
<keyword evidence="2" id="KW-1185">Reference proteome</keyword>
<accession>A0A223P254</accession>
<proteinExistence type="predicted"/>
<name>A0A223P254_9SPHI</name>
<reference evidence="1 2" key="1">
    <citation type="submission" date="2017-08" db="EMBL/GenBank/DDBJ databases">
        <title>Complete genome sequence of Mucilaginibacter sp. strain BJC16-A31.</title>
        <authorList>
            <consortium name="Henan University of Science and Technology"/>
            <person name="You X."/>
        </authorList>
    </citation>
    <scope>NUCLEOTIDE SEQUENCE [LARGE SCALE GENOMIC DNA]</scope>
    <source>
        <strain evidence="1 2">BJC16-A31</strain>
    </source>
</reference>
<protein>
    <submittedName>
        <fullName evidence="1">Uncharacterized protein</fullName>
    </submittedName>
</protein>
<evidence type="ECO:0000313" key="2">
    <source>
        <dbReference type="Proteomes" id="UP000215002"/>
    </source>
</evidence>
<evidence type="ECO:0000313" key="1">
    <source>
        <dbReference type="EMBL" id="ASU36166.1"/>
    </source>
</evidence>
<dbReference type="AlphaFoldDB" id="A0A223P254"/>
<dbReference type="EMBL" id="CP022743">
    <property type="protein sequence ID" value="ASU36166.1"/>
    <property type="molecule type" value="Genomic_DNA"/>
</dbReference>
<gene>
    <name evidence="1" type="ORF">MuYL_4281</name>
</gene>
<dbReference type="KEGG" id="muc:MuYL_4281"/>
<sequence>MRQQHLMVLLKVFRDRAVKQFALPAITSYCKIHNISLTQLILIL</sequence>